<evidence type="ECO:0000313" key="6">
    <source>
        <dbReference type="EMBL" id="GAA4024316.1"/>
    </source>
</evidence>
<dbReference type="InterPro" id="IPR052341">
    <property type="entry name" value="LOG_family_nucleotidases"/>
</dbReference>
<evidence type="ECO:0000313" key="7">
    <source>
        <dbReference type="Proteomes" id="UP001501353"/>
    </source>
</evidence>
<dbReference type="NCBIfam" id="NF038390">
    <property type="entry name" value="Nsidase_PpnN"/>
    <property type="match status" value="1"/>
</dbReference>
<dbReference type="InterPro" id="IPR031100">
    <property type="entry name" value="LOG_fam"/>
</dbReference>
<dbReference type="Gene3D" id="3.40.50.450">
    <property type="match status" value="1"/>
</dbReference>
<gene>
    <name evidence="6" type="primary">ppnN</name>
    <name evidence="6" type="ORF">GCM10022212_22380</name>
</gene>
<protein>
    <recommendedName>
        <fullName evidence="3">AMP nucleosidase</fullName>
        <ecNumber evidence="2">3.2.2.4</ecNumber>
    </recommendedName>
    <alternativeName>
        <fullName evidence="3">AMP nucleosidase</fullName>
    </alternativeName>
</protein>
<feature type="domain" description="Pyrimidine/purine nucleotide 5'-monophosphate nucleosidase N-terminal" evidence="5">
    <location>
        <begin position="8"/>
        <end position="115"/>
    </location>
</feature>
<dbReference type="EC" id="3.2.2.4" evidence="2"/>
<dbReference type="PANTHER" id="PTHR43393">
    <property type="entry name" value="CYTOKININ RIBOSIDE 5'-MONOPHOSPHATE PHOSPHORIBOHYDROLASE"/>
    <property type="match status" value="1"/>
</dbReference>
<dbReference type="Gene3D" id="3.30.1850.10">
    <property type="entry name" value="MoCo carrier protein-like"/>
    <property type="match status" value="1"/>
</dbReference>
<evidence type="ECO:0000259" key="5">
    <source>
        <dbReference type="Pfam" id="PF14793"/>
    </source>
</evidence>
<reference evidence="7" key="1">
    <citation type="journal article" date="2019" name="Int. J. Syst. Evol. Microbiol.">
        <title>The Global Catalogue of Microorganisms (GCM) 10K type strain sequencing project: providing services to taxonomists for standard genome sequencing and annotation.</title>
        <authorList>
            <consortium name="The Broad Institute Genomics Platform"/>
            <consortium name="The Broad Institute Genome Sequencing Center for Infectious Disease"/>
            <person name="Wu L."/>
            <person name="Ma J."/>
        </authorList>
    </citation>
    <scope>NUCLEOTIDE SEQUENCE [LARGE SCALE GENOMIC DNA]</scope>
    <source>
        <strain evidence="7">JCM 16673</strain>
    </source>
</reference>
<dbReference type="Pfam" id="PF11892">
    <property type="entry name" value="PpnN_C"/>
    <property type="match status" value="1"/>
</dbReference>
<dbReference type="InterPro" id="IPR027820">
    <property type="entry name" value="PpnN_N"/>
</dbReference>
<dbReference type="InterPro" id="IPR037153">
    <property type="entry name" value="PpnN-like_sf"/>
</dbReference>
<comment type="catalytic activity">
    <reaction evidence="1">
        <text>AMP + H2O = D-ribose 5-phosphate + adenine</text>
        <dbReference type="Rhea" id="RHEA:20129"/>
        <dbReference type="ChEBI" id="CHEBI:15377"/>
        <dbReference type="ChEBI" id="CHEBI:16708"/>
        <dbReference type="ChEBI" id="CHEBI:78346"/>
        <dbReference type="ChEBI" id="CHEBI:456215"/>
        <dbReference type="EC" id="3.2.2.4"/>
    </reaction>
</comment>
<proteinExistence type="predicted"/>
<evidence type="ECO:0000256" key="1">
    <source>
        <dbReference type="ARBA" id="ARBA00000274"/>
    </source>
</evidence>
<dbReference type="SUPFAM" id="SSF102405">
    <property type="entry name" value="MCP/YpsA-like"/>
    <property type="match status" value="1"/>
</dbReference>
<evidence type="ECO:0000256" key="2">
    <source>
        <dbReference type="ARBA" id="ARBA00011985"/>
    </source>
</evidence>
<dbReference type="RefSeq" id="WP_344763389.1">
    <property type="nucleotide sequence ID" value="NZ_BAAAZE010000008.1"/>
</dbReference>
<dbReference type="Pfam" id="PF14793">
    <property type="entry name" value="DUF4478"/>
    <property type="match status" value="1"/>
</dbReference>
<sequence length="456" mass="50498">MIYPTVDTQISPEGHLEVLSKAEVNKLLDRSRSGMYQLFRNCSLAVLNCGSDMDDGKVLLQRYPAFDISIILRERGIKLEVRGAPASAFVDGKMIRGIREHLFAVLRDIIYVDEAIEHNASLDLSSSEGITDAVFHILRNAQVLRPLLSPNMVVCWGGHSIARNEYNYTKTVGYELGLRGLDICTGCGPGAMKGPMKGATIGHSKQRIHNSRYIGFSEPGIIAAESPNPICNELVILPDIEKRLEAFVRAGHGIIIFPGGPGTAEEFLYLLGILMHPANAEMPFPVILTGPESAREYFAQIDRFIADTLGVAAQAHYQIIVDDAGQVAQAMDAGIKKVREFRKAHGDAYYFNWLLKIDQEFQQPFAPTHENMRALRLHKNQEPHLLAAHLRRAFSGIVAGNVKADGIQAIEEHGPFELQGDAELMKSMDALLTSFVEQHRMKLPGKAYAPCYRVLL</sequence>
<accession>A0ABP7TCI3</accession>
<evidence type="ECO:0000259" key="4">
    <source>
        <dbReference type="Pfam" id="PF11892"/>
    </source>
</evidence>
<dbReference type="EMBL" id="BAAAZE010000008">
    <property type="protein sequence ID" value="GAA4024316.1"/>
    <property type="molecule type" value="Genomic_DNA"/>
</dbReference>
<dbReference type="InterPro" id="IPR021826">
    <property type="entry name" value="PpnN_C"/>
</dbReference>
<dbReference type="Proteomes" id="UP001501353">
    <property type="component" value="Unassembled WGS sequence"/>
</dbReference>
<organism evidence="6 7">
    <name type="scientific">Actimicrobium antarcticum</name>
    <dbReference type="NCBI Taxonomy" id="1051899"/>
    <lineage>
        <taxon>Bacteria</taxon>
        <taxon>Pseudomonadati</taxon>
        <taxon>Pseudomonadota</taxon>
        <taxon>Betaproteobacteria</taxon>
        <taxon>Burkholderiales</taxon>
        <taxon>Oxalobacteraceae</taxon>
        <taxon>Actimicrobium</taxon>
    </lineage>
</organism>
<dbReference type="Pfam" id="PF03641">
    <property type="entry name" value="Lysine_decarbox"/>
    <property type="match status" value="1"/>
</dbReference>
<keyword evidence="7" id="KW-1185">Reference proteome</keyword>
<dbReference type="PANTHER" id="PTHR43393:SF1">
    <property type="entry name" value="PYRIMIDINE_PURINE NUCLEOTIDE 5'-MONOPHOSPHATE NUCLEOSIDASE"/>
    <property type="match status" value="1"/>
</dbReference>
<name>A0ABP7TCI3_9BURK</name>
<comment type="caution">
    <text evidence="6">The sequence shown here is derived from an EMBL/GenBank/DDBJ whole genome shotgun (WGS) entry which is preliminary data.</text>
</comment>
<dbReference type="InterPro" id="IPR049788">
    <property type="entry name" value="PpnN"/>
</dbReference>
<evidence type="ECO:0000256" key="3">
    <source>
        <dbReference type="ARBA" id="ARBA00031983"/>
    </source>
</evidence>
<feature type="domain" description="Pyrimidine/purine nucleotide 5'-monophosphate nucleosidase C-terminal" evidence="4">
    <location>
        <begin position="335"/>
        <end position="454"/>
    </location>
</feature>